<name>A0AA41YVL7_9HYPH</name>
<dbReference type="AlphaFoldDB" id="A0AA41YVL7"/>
<keyword evidence="3" id="KW-0378">Hydrolase</keyword>
<dbReference type="GO" id="GO:0080032">
    <property type="term" value="F:methyl jasmonate esterase activity"/>
    <property type="evidence" value="ECO:0007669"/>
    <property type="project" value="TreeGrafter"/>
</dbReference>
<dbReference type="Pfam" id="PF12697">
    <property type="entry name" value="Abhydrolase_6"/>
    <property type="match status" value="1"/>
</dbReference>
<dbReference type="PANTHER" id="PTHR10992">
    <property type="entry name" value="METHYLESTERASE FAMILY MEMBER"/>
    <property type="match status" value="1"/>
</dbReference>
<keyword evidence="1" id="KW-0732">Signal</keyword>
<dbReference type="EMBL" id="JAMOIM010000003">
    <property type="protein sequence ID" value="MCW6507753.1"/>
    <property type="molecule type" value="Genomic_DNA"/>
</dbReference>
<comment type="caution">
    <text evidence="3">The sequence shown here is derived from an EMBL/GenBank/DDBJ whole genome shotgun (WGS) entry which is preliminary data.</text>
</comment>
<feature type="domain" description="AB hydrolase-1" evidence="2">
    <location>
        <begin position="27"/>
        <end position="255"/>
    </location>
</feature>
<evidence type="ECO:0000313" key="3">
    <source>
        <dbReference type="EMBL" id="MCW6507753.1"/>
    </source>
</evidence>
<evidence type="ECO:0000256" key="1">
    <source>
        <dbReference type="SAM" id="SignalP"/>
    </source>
</evidence>
<sequence>MAATSLSALATAMASPASAQSAPGKTFVFAHGSWHGGWSWQRVADRLRALGHRAFTPSFTGMGDREHLLTKAITIDTFIEDLSEVIKTEELSDVILVAHSFGGVPITGVADRLPEKLRHLVYLDSIVLENGQTGFSVYPPKEAEDRIAAATKANGGVAVPIPKALPAAWGFTEGTPDYAWVLRRITPTPLNAYLTPLTLHAPFGNGVPKTYIHCVKPENPVIEGSRALVRSQPGWNWIDFPGPHDSMITDPDGIVNLLLKI</sequence>
<dbReference type="SUPFAM" id="SSF53474">
    <property type="entry name" value="alpha/beta-Hydrolases"/>
    <property type="match status" value="1"/>
</dbReference>
<proteinExistence type="predicted"/>
<reference evidence="3" key="1">
    <citation type="submission" date="2022-05" db="EMBL/GenBank/DDBJ databases">
        <authorList>
            <person name="Pankratov T."/>
        </authorList>
    </citation>
    <scope>NUCLEOTIDE SEQUENCE</scope>
    <source>
        <strain evidence="3">BP6-180914</strain>
    </source>
</reference>
<dbReference type="Proteomes" id="UP001165667">
    <property type="component" value="Unassembled WGS sequence"/>
</dbReference>
<protein>
    <submittedName>
        <fullName evidence="3">Alpha/beta fold hydrolase</fullName>
    </submittedName>
</protein>
<dbReference type="InterPro" id="IPR029058">
    <property type="entry name" value="AB_hydrolase_fold"/>
</dbReference>
<evidence type="ECO:0000313" key="4">
    <source>
        <dbReference type="Proteomes" id="UP001165667"/>
    </source>
</evidence>
<dbReference type="Gene3D" id="3.40.50.1820">
    <property type="entry name" value="alpha/beta hydrolase"/>
    <property type="match status" value="1"/>
</dbReference>
<keyword evidence="4" id="KW-1185">Reference proteome</keyword>
<feature type="signal peptide" evidence="1">
    <location>
        <begin position="1"/>
        <end position="19"/>
    </location>
</feature>
<evidence type="ECO:0000259" key="2">
    <source>
        <dbReference type="Pfam" id="PF12697"/>
    </source>
</evidence>
<dbReference type="PANTHER" id="PTHR10992:SF1086">
    <property type="entry name" value="AB HYDROLASE-1 DOMAIN-CONTAINING PROTEIN"/>
    <property type="match status" value="1"/>
</dbReference>
<organism evidence="3 4">
    <name type="scientific">Lichenifustis flavocetrariae</name>
    <dbReference type="NCBI Taxonomy" id="2949735"/>
    <lineage>
        <taxon>Bacteria</taxon>
        <taxon>Pseudomonadati</taxon>
        <taxon>Pseudomonadota</taxon>
        <taxon>Alphaproteobacteria</taxon>
        <taxon>Hyphomicrobiales</taxon>
        <taxon>Lichenihabitantaceae</taxon>
        <taxon>Lichenifustis</taxon>
    </lineage>
</organism>
<dbReference type="InterPro" id="IPR045889">
    <property type="entry name" value="MES/HNL"/>
</dbReference>
<feature type="chain" id="PRO_5041254057" evidence="1">
    <location>
        <begin position="20"/>
        <end position="261"/>
    </location>
</feature>
<dbReference type="GO" id="GO:0080030">
    <property type="term" value="F:methyl indole-3-acetate esterase activity"/>
    <property type="evidence" value="ECO:0007669"/>
    <property type="project" value="TreeGrafter"/>
</dbReference>
<dbReference type="InterPro" id="IPR000073">
    <property type="entry name" value="AB_hydrolase_1"/>
</dbReference>
<gene>
    <name evidence="3" type="ORF">M8523_06920</name>
</gene>
<accession>A0AA41YVL7</accession>
<dbReference type="RefSeq" id="WP_282584112.1">
    <property type="nucleotide sequence ID" value="NZ_JAMOIM010000003.1"/>
</dbReference>